<organism evidence="1 2">
    <name type="scientific">Okeania hirsuta</name>
    <dbReference type="NCBI Taxonomy" id="1458930"/>
    <lineage>
        <taxon>Bacteria</taxon>
        <taxon>Bacillati</taxon>
        <taxon>Cyanobacteriota</taxon>
        <taxon>Cyanophyceae</taxon>
        <taxon>Oscillatoriophycideae</taxon>
        <taxon>Oscillatoriales</taxon>
        <taxon>Microcoleaceae</taxon>
        <taxon>Okeania</taxon>
    </lineage>
</organism>
<reference evidence="1 2" key="1">
    <citation type="journal article" date="2018" name="ACS Chem. Biol.">
        <title>Ketoreductase domain dysfunction expands chemodiversity: malyngamide biosynthesis in the cyanobacterium Okeania hirsuta.</title>
        <authorList>
            <person name="Moss N.A."/>
            <person name="Leao T."/>
            <person name="Rankin M."/>
            <person name="McCullough T.M."/>
            <person name="Qu P."/>
            <person name="Korobeynikov A."/>
            <person name="Smith J.L."/>
            <person name="Gerwick L."/>
            <person name="Gerwick W.H."/>
        </authorList>
    </citation>
    <scope>NUCLEOTIDE SEQUENCE [LARGE SCALE GENOMIC DNA]</scope>
    <source>
        <strain evidence="1 2">PAB10Feb10-1</strain>
    </source>
</reference>
<comment type="caution">
    <text evidence="1">The sequence shown here is derived from an EMBL/GenBank/DDBJ whole genome shotgun (WGS) entry which is preliminary data.</text>
</comment>
<dbReference type="Proteomes" id="UP000269154">
    <property type="component" value="Unassembled WGS sequence"/>
</dbReference>
<dbReference type="RefSeq" id="WP_124155854.1">
    <property type="nucleotide sequence ID" value="NZ_CAWOLW010000487.1"/>
</dbReference>
<dbReference type="EMBL" id="RCBY01000537">
    <property type="protein sequence ID" value="RQH16837.1"/>
    <property type="molecule type" value="Genomic_DNA"/>
</dbReference>
<sequence length="63" mass="7184">MHAQFFGSLYKLIGEEEQEDIRFMSTGQYGGIGALVGKRKDKLVIIEPYEGYPADQQVSRQEM</sequence>
<evidence type="ECO:0000313" key="2">
    <source>
        <dbReference type="Proteomes" id="UP000269154"/>
    </source>
</evidence>
<name>A0A3N6NM82_9CYAN</name>
<keyword evidence="2" id="KW-1185">Reference proteome</keyword>
<gene>
    <name evidence="1" type="ORF">D5R40_33710</name>
</gene>
<protein>
    <submittedName>
        <fullName evidence="1">Uncharacterized protein</fullName>
    </submittedName>
</protein>
<proteinExistence type="predicted"/>
<accession>A0A3N6NM82</accession>
<evidence type="ECO:0000313" key="1">
    <source>
        <dbReference type="EMBL" id="RQH16837.1"/>
    </source>
</evidence>
<dbReference type="AlphaFoldDB" id="A0A3N6NM82"/>